<dbReference type="OrthoDB" id="76567at2759"/>
<sequence>MNTLNESLSPLADASDTPGQDFNQLEFFLLESDSSCFTSVRGFRKTVYLHRTALLQNKTSKQFLVFTEVPLSNFYTLSSDDESRQRRLYYNVLTKTLIVKVLPHQAHEVAIRDFDKLVGREITRLGLDDEVIPLGSATTTVGNWKKEADSNWVSITEHHNPKLVLEVGLSQSQRQLDLVSRGWLESSDSSVQIVISIAIYRDVPKIQINRWELVPNPNYSRATHSLSLIYSRTATKQISHAGNETVSTSGTSDLGLDFRKVTGRSQGPEANFTLSEEGLRRFAERVWFVQDFLRNLLEMGT</sequence>
<proteinExistence type="predicted"/>
<evidence type="ECO:0000313" key="2">
    <source>
        <dbReference type="Proteomes" id="UP001147747"/>
    </source>
</evidence>
<protein>
    <submittedName>
        <fullName evidence="1">Uncharacterized protein</fullName>
    </submittedName>
</protein>
<dbReference type="Proteomes" id="UP001147747">
    <property type="component" value="Unassembled WGS sequence"/>
</dbReference>
<dbReference type="RefSeq" id="XP_056485905.1">
    <property type="nucleotide sequence ID" value="XM_056635285.1"/>
</dbReference>
<name>A0A9W9VRQ0_9EURO</name>
<reference evidence="1" key="2">
    <citation type="journal article" date="2023" name="IMA Fungus">
        <title>Comparative genomic study of the Penicillium genus elucidates a diverse pangenome and 15 lateral gene transfer events.</title>
        <authorList>
            <person name="Petersen C."/>
            <person name="Sorensen T."/>
            <person name="Nielsen M.R."/>
            <person name="Sondergaard T.E."/>
            <person name="Sorensen J.L."/>
            <person name="Fitzpatrick D.A."/>
            <person name="Frisvad J.C."/>
            <person name="Nielsen K.L."/>
        </authorList>
    </citation>
    <scope>NUCLEOTIDE SEQUENCE</scope>
    <source>
        <strain evidence="1">IBT 29677</strain>
    </source>
</reference>
<keyword evidence="2" id="KW-1185">Reference proteome</keyword>
<evidence type="ECO:0000313" key="1">
    <source>
        <dbReference type="EMBL" id="KAJ5388107.1"/>
    </source>
</evidence>
<reference evidence="1" key="1">
    <citation type="submission" date="2022-12" db="EMBL/GenBank/DDBJ databases">
        <authorList>
            <person name="Petersen C."/>
        </authorList>
    </citation>
    <scope>NUCLEOTIDE SEQUENCE</scope>
    <source>
        <strain evidence="1">IBT 29677</strain>
    </source>
</reference>
<dbReference type="AlphaFoldDB" id="A0A9W9VRQ0"/>
<accession>A0A9W9VRQ0</accession>
<dbReference type="EMBL" id="JAPZBU010000009">
    <property type="protein sequence ID" value="KAJ5388107.1"/>
    <property type="molecule type" value="Genomic_DNA"/>
</dbReference>
<organism evidence="1 2">
    <name type="scientific">Penicillium cosmopolitanum</name>
    <dbReference type="NCBI Taxonomy" id="1131564"/>
    <lineage>
        <taxon>Eukaryota</taxon>
        <taxon>Fungi</taxon>
        <taxon>Dikarya</taxon>
        <taxon>Ascomycota</taxon>
        <taxon>Pezizomycotina</taxon>
        <taxon>Eurotiomycetes</taxon>
        <taxon>Eurotiomycetidae</taxon>
        <taxon>Eurotiales</taxon>
        <taxon>Aspergillaceae</taxon>
        <taxon>Penicillium</taxon>
    </lineage>
</organism>
<dbReference type="GeneID" id="81374265"/>
<gene>
    <name evidence="1" type="ORF">N7509_010648</name>
</gene>
<comment type="caution">
    <text evidence="1">The sequence shown here is derived from an EMBL/GenBank/DDBJ whole genome shotgun (WGS) entry which is preliminary data.</text>
</comment>